<evidence type="ECO:0000313" key="2">
    <source>
        <dbReference type="Proteomes" id="UP001140234"/>
    </source>
</evidence>
<evidence type="ECO:0000313" key="1">
    <source>
        <dbReference type="EMBL" id="KAJ2773455.1"/>
    </source>
</evidence>
<name>A0ACC1K4J8_9FUNG</name>
<comment type="caution">
    <text evidence="1">The sequence shown here is derived from an EMBL/GenBank/DDBJ whole genome shotgun (WGS) entry which is preliminary data.</text>
</comment>
<reference evidence="1" key="1">
    <citation type="submission" date="2022-07" db="EMBL/GenBank/DDBJ databases">
        <title>Phylogenomic reconstructions and comparative analyses of Kickxellomycotina fungi.</title>
        <authorList>
            <person name="Reynolds N.K."/>
            <person name="Stajich J.E."/>
            <person name="Barry K."/>
            <person name="Grigoriev I.V."/>
            <person name="Crous P."/>
            <person name="Smith M.E."/>
        </authorList>
    </citation>
    <scope>NUCLEOTIDE SEQUENCE</scope>
    <source>
        <strain evidence="1">CBS 109366</strain>
    </source>
</reference>
<proteinExistence type="predicted"/>
<dbReference type="Proteomes" id="UP001140234">
    <property type="component" value="Unassembled WGS sequence"/>
</dbReference>
<gene>
    <name evidence="1" type="ORF">IWQ57_001288</name>
</gene>
<keyword evidence="2" id="KW-1185">Reference proteome</keyword>
<sequence>MGKRILYVTGFGHNTRARDLAHAFERYGRLVRCDIPAGRRDAKAFAFVEYEDSNDAADAFDRMHDQYVDDSRIAVQWAKRPPARSWRFENGDERRGGGGGGSRSRSRSPQGSGRRSRYRSRSRSRSRGRDSGRSNRDGDRRDEFRRDVDRRDDSRRGDNRHDDRRRGGRDGSPARGSRNRAGSRSRSRSRGRRGESPGRGNGDKPRSRTPPSRSPRSGSPRDYSRSRSRSRSRSHSRSPARNNGDGANDAVMDETPADHDDADAHRGGSGSPELDNHGDDAHHPDEADYDE</sequence>
<dbReference type="EMBL" id="JANBUJ010000223">
    <property type="protein sequence ID" value="KAJ2773455.1"/>
    <property type="molecule type" value="Genomic_DNA"/>
</dbReference>
<accession>A0ACC1K4J8</accession>
<organism evidence="1 2">
    <name type="scientific">Coemansia nantahalensis</name>
    <dbReference type="NCBI Taxonomy" id="2789366"/>
    <lineage>
        <taxon>Eukaryota</taxon>
        <taxon>Fungi</taxon>
        <taxon>Fungi incertae sedis</taxon>
        <taxon>Zoopagomycota</taxon>
        <taxon>Kickxellomycotina</taxon>
        <taxon>Kickxellomycetes</taxon>
        <taxon>Kickxellales</taxon>
        <taxon>Kickxellaceae</taxon>
        <taxon>Coemansia</taxon>
    </lineage>
</organism>
<protein>
    <submittedName>
        <fullName evidence="1">Uncharacterized protein</fullName>
    </submittedName>
</protein>